<keyword evidence="3" id="KW-1185">Reference proteome</keyword>
<sequence>MGYESWLHRHDGKRRRRHAPDCSARLAGAGSWACGSVAGSTGGRGGVHSELVDQAAATAHKPTEEANRA</sequence>
<evidence type="ECO:0000313" key="2">
    <source>
        <dbReference type="EMBL" id="GGV09045.1"/>
    </source>
</evidence>
<reference evidence="2" key="1">
    <citation type="journal article" date="2014" name="Int. J. Syst. Evol. Microbiol.">
        <title>Complete genome sequence of Corynebacterium casei LMG S-19264T (=DSM 44701T), isolated from a smear-ripened cheese.</title>
        <authorList>
            <consortium name="US DOE Joint Genome Institute (JGI-PGF)"/>
            <person name="Walter F."/>
            <person name="Albersmeier A."/>
            <person name="Kalinowski J."/>
            <person name="Ruckert C."/>
        </authorList>
    </citation>
    <scope>NUCLEOTIDE SEQUENCE</scope>
    <source>
        <strain evidence="2">JCM 4369</strain>
    </source>
</reference>
<reference evidence="2" key="2">
    <citation type="submission" date="2020-09" db="EMBL/GenBank/DDBJ databases">
        <authorList>
            <person name="Sun Q."/>
            <person name="Ohkuma M."/>
        </authorList>
    </citation>
    <scope>NUCLEOTIDE SEQUENCE</scope>
    <source>
        <strain evidence="2">JCM 4369</strain>
    </source>
</reference>
<dbReference type="AlphaFoldDB" id="A0A918IEN0"/>
<name>A0A918IEN0_9ACTN</name>
<organism evidence="2 3">
    <name type="scientific">Streptomyces filipinensis</name>
    <dbReference type="NCBI Taxonomy" id="66887"/>
    <lineage>
        <taxon>Bacteria</taxon>
        <taxon>Bacillati</taxon>
        <taxon>Actinomycetota</taxon>
        <taxon>Actinomycetes</taxon>
        <taxon>Kitasatosporales</taxon>
        <taxon>Streptomycetaceae</taxon>
        <taxon>Streptomyces</taxon>
    </lineage>
</organism>
<evidence type="ECO:0000313" key="3">
    <source>
        <dbReference type="Proteomes" id="UP000618795"/>
    </source>
</evidence>
<proteinExistence type="predicted"/>
<accession>A0A918IEN0</accession>
<feature type="region of interest" description="Disordered" evidence="1">
    <location>
        <begin position="39"/>
        <end position="69"/>
    </location>
</feature>
<gene>
    <name evidence="2" type="ORF">GCM10010260_53890</name>
</gene>
<comment type="caution">
    <text evidence="2">The sequence shown here is derived from an EMBL/GenBank/DDBJ whole genome shotgun (WGS) entry which is preliminary data.</text>
</comment>
<evidence type="ECO:0000256" key="1">
    <source>
        <dbReference type="SAM" id="MobiDB-lite"/>
    </source>
</evidence>
<dbReference type="Proteomes" id="UP000618795">
    <property type="component" value="Unassembled WGS sequence"/>
</dbReference>
<protein>
    <submittedName>
        <fullName evidence="2">Uncharacterized protein</fullName>
    </submittedName>
</protein>
<dbReference type="EMBL" id="BMTD01000013">
    <property type="protein sequence ID" value="GGV09045.1"/>
    <property type="molecule type" value="Genomic_DNA"/>
</dbReference>